<accession>A0A1E3B2X7</accession>
<evidence type="ECO:0000313" key="2">
    <source>
        <dbReference type="Proteomes" id="UP000094569"/>
    </source>
</evidence>
<evidence type="ECO:0000313" key="1">
    <source>
        <dbReference type="EMBL" id="ODM15171.1"/>
    </source>
</evidence>
<dbReference type="AlphaFoldDB" id="A0A1E3B2X7"/>
<organism evidence="1 2">
    <name type="scientific">Aspergillus cristatus</name>
    <name type="common">Chinese Fuzhuan brick tea-fermentation fungus</name>
    <name type="synonym">Eurotium cristatum</name>
    <dbReference type="NCBI Taxonomy" id="573508"/>
    <lineage>
        <taxon>Eukaryota</taxon>
        <taxon>Fungi</taxon>
        <taxon>Dikarya</taxon>
        <taxon>Ascomycota</taxon>
        <taxon>Pezizomycotina</taxon>
        <taxon>Eurotiomycetes</taxon>
        <taxon>Eurotiomycetidae</taxon>
        <taxon>Eurotiales</taxon>
        <taxon>Aspergillaceae</taxon>
        <taxon>Aspergillus</taxon>
        <taxon>Aspergillus subgen. Aspergillus</taxon>
    </lineage>
</organism>
<evidence type="ECO:0008006" key="3">
    <source>
        <dbReference type="Google" id="ProtNLM"/>
    </source>
</evidence>
<reference evidence="1 2" key="1">
    <citation type="journal article" date="2016" name="BMC Genomics">
        <title>Comparative genomic and transcriptomic analyses of the Fuzhuan brick tea-fermentation fungus Aspergillus cristatus.</title>
        <authorList>
            <person name="Ge Y."/>
            <person name="Wang Y."/>
            <person name="Liu Y."/>
            <person name="Tan Y."/>
            <person name="Ren X."/>
            <person name="Zhang X."/>
            <person name="Hyde K.D."/>
            <person name="Liu Y."/>
            <person name="Liu Z."/>
        </authorList>
    </citation>
    <scope>NUCLEOTIDE SEQUENCE [LARGE SCALE GENOMIC DNA]</scope>
    <source>
        <strain evidence="1 2">GZAAS20.1005</strain>
    </source>
</reference>
<gene>
    <name evidence="1" type="ORF">SI65_09410</name>
</gene>
<comment type="caution">
    <text evidence="1">The sequence shown here is derived from an EMBL/GenBank/DDBJ whole genome shotgun (WGS) entry which is preliminary data.</text>
</comment>
<sequence length="158" mass="17305">MIDLSWANSALLNLGISSEVAEDLPPLVDHEPILTTIKWGTDDNPQDTPPFRWSTLNEKSFQEGGQCWMESACGHLCLPKHEVFDAEATAAYEGLKAAFDSAQAPYTQNIYILLDNQEVAQQLEGSPSSSSQRTILAFQETANAWPNQSPQCQAIPPG</sequence>
<dbReference type="EMBL" id="JXNT01000018">
    <property type="protein sequence ID" value="ODM15171.1"/>
    <property type="molecule type" value="Genomic_DNA"/>
</dbReference>
<keyword evidence="2" id="KW-1185">Reference proteome</keyword>
<dbReference type="Proteomes" id="UP000094569">
    <property type="component" value="Unassembled WGS sequence"/>
</dbReference>
<name>A0A1E3B2X7_ASPCR</name>
<dbReference type="OrthoDB" id="5077812at2759"/>
<proteinExistence type="predicted"/>
<dbReference type="VEuPathDB" id="FungiDB:SI65_09410"/>
<protein>
    <recommendedName>
        <fullName evidence="3">RNase H type-1 domain-containing protein</fullName>
    </recommendedName>
</protein>